<accession>A0AAW0A976</accession>
<protein>
    <submittedName>
        <fullName evidence="1">Uncharacterized protein</fullName>
    </submittedName>
</protein>
<keyword evidence="2" id="KW-1185">Reference proteome</keyword>
<evidence type="ECO:0000313" key="1">
    <source>
        <dbReference type="EMBL" id="KAK7002437.1"/>
    </source>
</evidence>
<dbReference type="AlphaFoldDB" id="A0AAW0A976"/>
<gene>
    <name evidence="1" type="ORF">R3P38DRAFT_3042945</name>
</gene>
<reference evidence="1 2" key="1">
    <citation type="journal article" date="2024" name="J Genomics">
        <title>Draft genome sequencing and assembly of Favolaschia claudopus CIRM-BRFM 2984 isolated from oak limbs.</title>
        <authorList>
            <person name="Navarro D."/>
            <person name="Drula E."/>
            <person name="Chaduli D."/>
            <person name="Cazenave R."/>
            <person name="Ahrendt S."/>
            <person name="Wang J."/>
            <person name="Lipzen A."/>
            <person name="Daum C."/>
            <person name="Barry K."/>
            <person name="Grigoriev I.V."/>
            <person name="Favel A."/>
            <person name="Rosso M.N."/>
            <person name="Martin F."/>
        </authorList>
    </citation>
    <scope>NUCLEOTIDE SEQUENCE [LARGE SCALE GENOMIC DNA]</scope>
    <source>
        <strain evidence="1 2">CIRM-BRFM 2984</strain>
    </source>
</reference>
<sequence>MSGVSLPADFAPYRPITTEHEAKFASFLEFLQQSQLARTTARDASEYAIQLVSQVNFGPPISKQYFATAALLPPSEPTVSGDIQADAPRFVEVTEQQMIEMNLKKANAYKNYKSVKENRFYEMNLYLRDTTSAYHWRANIARPSAQIDL</sequence>
<comment type="caution">
    <text evidence="1">The sequence shown here is derived from an EMBL/GenBank/DDBJ whole genome shotgun (WGS) entry which is preliminary data.</text>
</comment>
<organism evidence="1 2">
    <name type="scientific">Favolaschia claudopus</name>
    <dbReference type="NCBI Taxonomy" id="2862362"/>
    <lineage>
        <taxon>Eukaryota</taxon>
        <taxon>Fungi</taxon>
        <taxon>Dikarya</taxon>
        <taxon>Basidiomycota</taxon>
        <taxon>Agaricomycotina</taxon>
        <taxon>Agaricomycetes</taxon>
        <taxon>Agaricomycetidae</taxon>
        <taxon>Agaricales</taxon>
        <taxon>Marasmiineae</taxon>
        <taxon>Mycenaceae</taxon>
        <taxon>Favolaschia</taxon>
    </lineage>
</organism>
<proteinExistence type="predicted"/>
<dbReference type="Proteomes" id="UP001362999">
    <property type="component" value="Unassembled WGS sequence"/>
</dbReference>
<name>A0AAW0A976_9AGAR</name>
<dbReference type="EMBL" id="JAWWNJ010000079">
    <property type="protein sequence ID" value="KAK7002437.1"/>
    <property type="molecule type" value="Genomic_DNA"/>
</dbReference>
<evidence type="ECO:0000313" key="2">
    <source>
        <dbReference type="Proteomes" id="UP001362999"/>
    </source>
</evidence>